<proteinExistence type="predicted"/>
<sequence>METIGSRIKNAADKVGGLDILASRIEGMSRRSLSDYVNGKTDPKVSLIEKIARETCVPVGWLVTGEGNMVQAQSQTNGPDRGVDWVINGPEGAVEVQAKRYQASQSRAEIDIDRLERAILTIERGIEDLEVRPTSSEKAELIAAAYQMYQAPTANTDQLILRMVKGS</sequence>
<keyword evidence="1" id="KW-0175">Coiled coil</keyword>
<dbReference type="AlphaFoldDB" id="A3K861"/>
<comment type="caution">
    <text evidence="3">The sequence shown here is derived from an EMBL/GenBank/DDBJ whole genome shotgun (WGS) entry which is preliminary data.</text>
</comment>
<accession>A3K861</accession>
<dbReference type="InterPro" id="IPR010982">
    <property type="entry name" value="Lambda_DNA-bd_dom_sf"/>
</dbReference>
<name>A3K861_SAGS3</name>
<dbReference type="RefSeq" id="WP_005862098.1">
    <property type="nucleotide sequence ID" value="NZ_CP155729.1"/>
</dbReference>
<evidence type="ECO:0000256" key="1">
    <source>
        <dbReference type="SAM" id="Coils"/>
    </source>
</evidence>
<protein>
    <recommendedName>
        <fullName evidence="2">HTH cro/C1-type domain-containing protein</fullName>
    </recommendedName>
</protein>
<organism evidence="3 4">
    <name type="scientific">Sagittula stellata (strain ATCC 700073 / DSM 11524 / E-37)</name>
    <dbReference type="NCBI Taxonomy" id="388399"/>
    <lineage>
        <taxon>Bacteria</taxon>
        <taxon>Pseudomonadati</taxon>
        <taxon>Pseudomonadota</taxon>
        <taxon>Alphaproteobacteria</taxon>
        <taxon>Rhodobacterales</taxon>
        <taxon>Roseobacteraceae</taxon>
        <taxon>Sagittula</taxon>
    </lineage>
</organism>
<dbReference type="GO" id="GO:0003677">
    <property type="term" value="F:DNA binding"/>
    <property type="evidence" value="ECO:0007669"/>
    <property type="project" value="InterPro"/>
</dbReference>
<dbReference type="Pfam" id="PF01381">
    <property type="entry name" value="HTH_3"/>
    <property type="match status" value="1"/>
</dbReference>
<dbReference type="EMBL" id="AAYA01000014">
    <property type="protein sequence ID" value="EBA06540.1"/>
    <property type="molecule type" value="Genomic_DNA"/>
</dbReference>
<dbReference type="Gene3D" id="1.10.260.40">
    <property type="entry name" value="lambda repressor-like DNA-binding domains"/>
    <property type="match status" value="1"/>
</dbReference>
<dbReference type="Proteomes" id="UP000005713">
    <property type="component" value="Unassembled WGS sequence"/>
</dbReference>
<dbReference type="CDD" id="cd00093">
    <property type="entry name" value="HTH_XRE"/>
    <property type="match status" value="1"/>
</dbReference>
<dbReference type="OrthoDB" id="528805at2"/>
<feature type="domain" description="HTH cro/C1-type" evidence="2">
    <location>
        <begin position="27"/>
        <end position="62"/>
    </location>
</feature>
<dbReference type="InterPro" id="IPR001387">
    <property type="entry name" value="Cro/C1-type_HTH"/>
</dbReference>
<feature type="coiled-coil region" evidence="1">
    <location>
        <begin position="98"/>
        <end position="132"/>
    </location>
</feature>
<keyword evidence="4" id="KW-1185">Reference proteome</keyword>
<dbReference type="PROSITE" id="PS50943">
    <property type="entry name" value="HTH_CROC1"/>
    <property type="match status" value="1"/>
</dbReference>
<reference evidence="3 4" key="1">
    <citation type="submission" date="2006-06" db="EMBL/GenBank/DDBJ databases">
        <authorList>
            <person name="Moran M.A."/>
            <person name="Ferriera S."/>
            <person name="Johnson J."/>
            <person name="Kravitz S."/>
            <person name="Beeson K."/>
            <person name="Sutton G."/>
            <person name="Rogers Y.-H."/>
            <person name="Friedman R."/>
            <person name="Frazier M."/>
            <person name="Venter J.C."/>
        </authorList>
    </citation>
    <scope>NUCLEOTIDE SEQUENCE [LARGE SCALE GENOMIC DNA]</scope>
    <source>
        <strain evidence="3 4">E-37</strain>
    </source>
</reference>
<dbReference type="SUPFAM" id="SSF47413">
    <property type="entry name" value="lambda repressor-like DNA-binding domains"/>
    <property type="match status" value="1"/>
</dbReference>
<evidence type="ECO:0000313" key="3">
    <source>
        <dbReference type="EMBL" id="EBA06540.1"/>
    </source>
</evidence>
<gene>
    <name evidence="3" type="ORF">SSE37_09803</name>
</gene>
<evidence type="ECO:0000259" key="2">
    <source>
        <dbReference type="PROSITE" id="PS50943"/>
    </source>
</evidence>
<evidence type="ECO:0000313" key="4">
    <source>
        <dbReference type="Proteomes" id="UP000005713"/>
    </source>
</evidence>